<dbReference type="AlphaFoldDB" id="A0A9J7APB0"/>
<dbReference type="Proteomes" id="UP001060336">
    <property type="component" value="Chromosome"/>
</dbReference>
<proteinExistence type="predicted"/>
<evidence type="ECO:0000313" key="2">
    <source>
        <dbReference type="Proteomes" id="UP001060336"/>
    </source>
</evidence>
<dbReference type="KEGG" id="naci:NUH88_13530"/>
<dbReference type="Pfam" id="PF06299">
    <property type="entry name" value="DUF1045"/>
    <property type="match status" value="1"/>
</dbReference>
<keyword evidence="2" id="KW-1185">Reference proteome</keyword>
<dbReference type="EMBL" id="CP102480">
    <property type="protein sequence ID" value="UUX48433.1"/>
    <property type="molecule type" value="Genomic_DNA"/>
</dbReference>
<dbReference type="PIRSF" id="PIRSF033328">
    <property type="entry name" value="Phest_Mll4975"/>
    <property type="match status" value="1"/>
</dbReference>
<gene>
    <name evidence="1" type="ORF">NUH88_13530</name>
</gene>
<dbReference type="InterPro" id="IPR009389">
    <property type="entry name" value="DUF1045"/>
</dbReference>
<protein>
    <submittedName>
        <fullName evidence="1">DUF1045 domain-containing protein</fullName>
    </submittedName>
</protein>
<dbReference type="Gene3D" id="3.90.1140.10">
    <property type="entry name" value="Cyclic phosphodiesterase"/>
    <property type="match status" value="1"/>
</dbReference>
<accession>A0A9J7APB0</accession>
<reference evidence="1" key="1">
    <citation type="submission" date="2022-08" db="EMBL/GenBank/DDBJ databases">
        <title>Nisaea acidiphila sp. nov., isolated from a marine algal debris and emended description of the genus Nisaea Urios et al. 2008.</title>
        <authorList>
            <person name="Kwon K."/>
        </authorList>
    </citation>
    <scope>NUCLEOTIDE SEQUENCE</scope>
    <source>
        <strain evidence="1">MEBiC11861</strain>
    </source>
</reference>
<dbReference type="RefSeq" id="WP_257766940.1">
    <property type="nucleotide sequence ID" value="NZ_CP102480.1"/>
</dbReference>
<name>A0A9J7APB0_9PROT</name>
<evidence type="ECO:0000313" key="1">
    <source>
        <dbReference type="EMBL" id="UUX48433.1"/>
    </source>
</evidence>
<organism evidence="1 2">
    <name type="scientific">Nisaea acidiphila</name>
    <dbReference type="NCBI Taxonomy" id="1862145"/>
    <lineage>
        <taxon>Bacteria</taxon>
        <taxon>Pseudomonadati</taxon>
        <taxon>Pseudomonadota</taxon>
        <taxon>Alphaproteobacteria</taxon>
        <taxon>Rhodospirillales</taxon>
        <taxon>Thalassobaculaceae</taxon>
        <taxon>Nisaea</taxon>
    </lineage>
</organism>
<sequence>MTSSLPSFPAPAPSADPESPRYAIYFAPDADTELHRFGSAWLGRDTISGEDLTQPNLDGFDVAAQKDLTATACGYGFHATLKPPFHLKAGTSVEELLDEAVHFSSTREAFEVALVPRDLSGFIAFMQKESKAAMRELAADCVRQFDPFRALPGEAELEKRRAAGLSSQQELMLQRWGYPYVMNEFRFHMTLSKRIKDDAERAALMREVQKHGADAIAAPVSIDAISVFCQENRKAPFLRLEHFPFGG</sequence>